<accession>A0AAW6TXU5</accession>
<organism evidence="2 3">
    <name type="scientific">Anaerobaca lacustris</name>
    <dbReference type="NCBI Taxonomy" id="3044600"/>
    <lineage>
        <taxon>Bacteria</taxon>
        <taxon>Pseudomonadati</taxon>
        <taxon>Planctomycetota</taxon>
        <taxon>Phycisphaerae</taxon>
        <taxon>Sedimentisphaerales</taxon>
        <taxon>Anaerobacaceae</taxon>
        <taxon>Anaerobaca</taxon>
    </lineage>
</organism>
<dbReference type="RefSeq" id="WP_349243684.1">
    <property type="nucleotide sequence ID" value="NZ_JASCXX010000004.1"/>
</dbReference>
<name>A0AAW6TXU5_9BACT</name>
<evidence type="ECO:0000313" key="3">
    <source>
        <dbReference type="Proteomes" id="UP001431776"/>
    </source>
</evidence>
<dbReference type="EMBL" id="JASCXX010000004">
    <property type="protein sequence ID" value="MDI6448276.1"/>
    <property type="molecule type" value="Genomic_DNA"/>
</dbReference>
<dbReference type="SUPFAM" id="SSF56059">
    <property type="entry name" value="Glutathione synthetase ATP-binding domain-like"/>
    <property type="match status" value="1"/>
</dbReference>
<feature type="domain" description="Alpha-L-glutamate ligase-related protein ATP-grasp" evidence="1">
    <location>
        <begin position="83"/>
        <end position="344"/>
    </location>
</feature>
<dbReference type="Proteomes" id="UP001431776">
    <property type="component" value="Unassembled WGS sequence"/>
</dbReference>
<proteinExistence type="predicted"/>
<keyword evidence="3" id="KW-1185">Reference proteome</keyword>
<dbReference type="Pfam" id="PF14397">
    <property type="entry name" value="ATPgrasp_ST"/>
    <property type="match status" value="1"/>
</dbReference>
<evidence type="ECO:0000259" key="1">
    <source>
        <dbReference type="Pfam" id="PF14397"/>
    </source>
</evidence>
<sequence>MRKLLRRLHRKSHRFGEIVVFWRRANPLWHWKSVSAFRRALRVCKRDRFEPAEAFRLGLFRPPPAHDGPSPYVSRKRLTKAQEALNPPGWAPLLKNKDLFYRYSAALGIPVPQLYAVIQGSAPDWSSVGRAIGTRDDWKTFFERHLPTEFAVKPAIGAYGKGFNVYRKMDGGYVDASHTRLEFSDLYDALVSAGHDRYVIQERLQSHSELIRLSGTEALQTVRMITLVDSAGDAHILHAHLKVIEAEEIVDTLIDGLTGNVEAPVDLESGRLKSANRIPDTGTGVVTIEVHPKTRIPFAEFALPFWPQARDLVRQTSQHFLPLRTIGWDVALTPAGPVIVEGNVWWDPPNQHHALQAILGAIRELCP</sequence>
<reference evidence="2" key="1">
    <citation type="submission" date="2023-05" db="EMBL/GenBank/DDBJ databases">
        <title>Anaerotaeda fermentans gen. nov., sp. nov., a novel anaerobic planctomycete of the new family within the order Sedimentisphaerales isolated from Taman Peninsula, Russia.</title>
        <authorList>
            <person name="Khomyakova M.A."/>
            <person name="Merkel A.Y."/>
            <person name="Slobodkin A.I."/>
        </authorList>
    </citation>
    <scope>NUCLEOTIDE SEQUENCE</scope>
    <source>
        <strain evidence="2">M17dextr</strain>
    </source>
</reference>
<dbReference type="InterPro" id="IPR039523">
    <property type="entry name" value="RimK-rel_E_lig_ATP-grasp"/>
</dbReference>
<dbReference type="AlphaFoldDB" id="A0AAW6TXU5"/>
<comment type="caution">
    <text evidence="2">The sequence shown here is derived from an EMBL/GenBank/DDBJ whole genome shotgun (WGS) entry which is preliminary data.</text>
</comment>
<evidence type="ECO:0000313" key="2">
    <source>
        <dbReference type="EMBL" id="MDI6448276.1"/>
    </source>
</evidence>
<gene>
    <name evidence="2" type="ORF">QJ522_04410</name>
</gene>
<protein>
    <submittedName>
        <fullName evidence="2">Sugar-transfer associated ATP-grasp domain-containing protein</fullName>
    </submittedName>
</protein>